<gene>
    <name evidence="4" type="ORF">O3P69_000742</name>
</gene>
<dbReference type="InterPro" id="IPR036322">
    <property type="entry name" value="WD40_repeat_dom_sf"/>
</dbReference>
<dbReference type="PROSITE" id="PS50082">
    <property type="entry name" value="WD_REPEATS_2"/>
    <property type="match status" value="1"/>
</dbReference>
<organism evidence="4 5">
    <name type="scientific">Scylla paramamosain</name>
    <name type="common">Mud crab</name>
    <dbReference type="NCBI Taxonomy" id="85552"/>
    <lineage>
        <taxon>Eukaryota</taxon>
        <taxon>Metazoa</taxon>
        <taxon>Ecdysozoa</taxon>
        <taxon>Arthropoda</taxon>
        <taxon>Crustacea</taxon>
        <taxon>Multicrustacea</taxon>
        <taxon>Malacostraca</taxon>
        <taxon>Eumalacostraca</taxon>
        <taxon>Eucarida</taxon>
        <taxon>Decapoda</taxon>
        <taxon>Pleocyemata</taxon>
        <taxon>Brachyura</taxon>
        <taxon>Eubrachyura</taxon>
        <taxon>Portunoidea</taxon>
        <taxon>Portunidae</taxon>
        <taxon>Portuninae</taxon>
        <taxon>Scylla</taxon>
    </lineage>
</organism>
<keyword evidence="2" id="KW-0853">WD repeat</keyword>
<dbReference type="InterPro" id="IPR001680">
    <property type="entry name" value="WD40_rpt"/>
</dbReference>
<dbReference type="Proteomes" id="UP001487740">
    <property type="component" value="Unassembled WGS sequence"/>
</dbReference>
<evidence type="ECO:0000313" key="4">
    <source>
        <dbReference type="EMBL" id="KAK8402528.1"/>
    </source>
</evidence>
<feature type="region of interest" description="Disordered" evidence="3">
    <location>
        <begin position="659"/>
        <end position="727"/>
    </location>
</feature>
<dbReference type="SMART" id="SM00320">
    <property type="entry name" value="WD40"/>
    <property type="match status" value="3"/>
</dbReference>
<dbReference type="Gene3D" id="2.130.10.10">
    <property type="entry name" value="YVTN repeat-like/Quinoprotein amine dehydrogenase"/>
    <property type="match status" value="1"/>
</dbReference>
<sequence>MGAATIPNGARSFVINLLHYLIGGKESMTGPAPRIHLSRASTSVSDDQGDRGGEVFTEAGLWASLTPDHLLALRNHFLQAEGWLVGGSDDPTHSHLLTRQQFVDAVSSLLGNEQYEGVCGTIFDNVVAAYSPTLATCGMTVHTPNISSSSSNISSTSSGSSIGFRSGAPGLSWAGLVSYLAAGVGGETRDIAPSPPFQPTPRYRLLLHNKREGVAGTLVCGRSRLLLVGTRGSLTKLLPSRWRQQQHARLLLDGDPDEEQHSRTQAPHKTGLGTWVVGVALLEDNIAVVAASSSTLHLVDTSTTPQELLRITSLPALPSCVAAGCVEDGRWVVVGDDRGAVHLLRFPHAAAGLLTRPRSEGLTALTWQVQVASAPTMHKSGVRGVDYNPVTSTLVSCSGDPRGSLVVWGPDHATKTYSFSMPKGVRVFAVEWTLHILVTGSSDGRLRVWNPYVPEAALAVLPPSPAPPAAILICPLRRVIITCDADVIVRVYGVEGARCVQTVILSFPGGPGGLALRPLTLLTTGELLVACRDYVATLGPSPDKSHPSEGPQHQLMGDVDVDVGDREESGVTDLDKDGDLIKDSSIMSSDERQERERMRNLIRQGAAFCCLELQKVTPPTLPPDLPLPPRLAALGLTPEDPAALLAHLPPATIASGLAATGSTPTLTGQSASRVAARRPASSRPASARRQTMTTSAGKVGQDPSSYAPPSSGRHLSPAWRPHSPRHV</sequence>
<accession>A0AAW0UTI2</accession>
<feature type="compositionally biased region" description="Low complexity" evidence="3">
    <location>
        <begin position="670"/>
        <end position="689"/>
    </location>
</feature>
<dbReference type="AlphaFoldDB" id="A0AAW0UTI2"/>
<evidence type="ECO:0000313" key="5">
    <source>
        <dbReference type="Proteomes" id="UP001487740"/>
    </source>
</evidence>
<dbReference type="PANTHER" id="PTHR44324:SF3">
    <property type="entry name" value="WD REPEAT-CONTAINING PROTEIN 49-LIKE"/>
    <property type="match status" value="1"/>
</dbReference>
<proteinExistence type="predicted"/>
<keyword evidence="1" id="KW-0677">Repeat</keyword>
<evidence type="ECO:0000256" key="2">
    <source>
        <dbReference type="PROSITE-ProRule" id="PRU00221"/>
    </source>
</evidence>
<feature type="repeat" description="WD" evidence="2">
    <location>
        <begin position="437"/>
        <end position="450"/>
    </location>
</feature>
<feature type="compositionally biased region" description="Polar residues" evidence="3">
    <location>
        <begin position="690"/>
        <end position="708"/>
    </location>
</feature>
<dbReference type="SUPFAM" id="SSF50978">
    <property type="entry name" value="WD40 repeat-like"/>
    <property type="match status" value="1"/>
</dbReference>
<dbReference type="EMBL" id="JARAKH010000007">
    <property type="protein sequence ID" value="KAK8402528.1"/>
    <property type="molecule type" value="Genomic_DNA"/>
</dbReference>
<feature type="compositionally biased region" description="Polar residues" evidence="3">
    <location>
        <begin position="660"/>
        <end position="669"/>
    </location>
</feature>
<reference evidence="4 5" key="1">
    <citation type="submission" date="2023-03" db="EMBL/GenBank/DDBJ databases">
        <title>High-quality genome of Scylla paramamosain provides insights in environmental adaptation.</title>
        <authorList>
            <person name="Zhang L."/>
        </authorList>
    </citation>
    <scope>NUCLEOTIDE SEQUENCE [LARGE SCALE GENOMIC DNA]</scope>
    <source>
        <strain evidence="4">LZ_2023a</strain>
        <tissue evidence="4">Muscle</tissue>
    </source>
</reference>
<dbReference type="InterPro" id="IPR015943">
    <property type="entry name" value="WD40/YVTN_repeat-like_dom_sf"/>
</dbReference>
<dbReference type="InterPro" id="IPR051242">
    <property type="entry name" value="WD-EF-hand_domain"/>
</dbReference>
<protein>
    <recommendedName>
        <fullName evidence="6">WD repeat-containing protein on Y chromosome</fullName>
    </recommendedName>
</protein>
<keyword evidence="5" id="KW-1185">Reference proteome</keyword>
<comment type="caution">
    <text evidence="4">The sequence shown here is derived from an EMBL/GenBank/DDBJ whole genome shotgun (WGS) entry which is preliminary data.</text>
</comment>
<dbReference type="PANTHER" id="PTHR44324">
    <property type="entry name" value="WD40 REPEAT DOMAIN 95"/>
    <property type="match status" value="1"/>
</dbReference>
<evidence type="ECO:0000256" key="1">
    <source>
        <dbReference type="ARBA" id="ARBA00022737"/>
    </source>
</evidence>
<evidence type="ECO:0000256" key="3">
    <source>
        <dbReference type="SAM" id="MobiDB-lite"/>
    </source>
</evidence>
<name>A0AAW0UTI2_SCYPA</name>
<evidence type="ECO:0008006" key="6">
    <source>
        <dbReference type="Google" id="ProtNLM"/>
    </source>
</evidence>